<dbReference type="PANTHER" id="PTHR33495:SF2">
    <property type="entry name" value="ANTI-SIGMA FACTOR ANTAGONIST TM_1081-RELATED"/>
    <property type="match status" value="1"/>
</dbReference>
<dbReference type="InterPro" id="IPR036513">
    <property type="entry name" value="STAS_dom_sf"/>
</dbReference>
<sequence length="113" mass="12251">MTSKERTGRNEDSRKPEPYVVRVSGEMDHDHAEQLSALLTAAVDETPEGADIIVDLRNSSFCDSSGLSVLLAARQQAQEARHQLVLAAPSHQLVRVLELTESADLFTLAPIAG</sequence>
<dbReference type="RefSeq" id="WP_045947400.1">
    <property type="nucleotide sequence ID" value="NZ_JZWV01000287.1"/>
</dbReference>
<dbReference type="OrthoDB" id="4230314at2"/>
<dbReference type="NCBIfam" id="TIGR00377">
    <property type="entry name" value="ant_ant_sig"/>
    <property type="match status" value="1"/>
</dbReference>
<dbReference type="InterPro" id="IPR058548">
    <property type="entry name" value="MlaB-like_STAS"/>
</dbReference>
<dbReference type="PATRIC" id="fig|68223.7.peg.6369"/>
<name>A0A0F4JJF1_9ACTN</name>
<dbReference type="PANTHER" id="PTHR33495">
    <property type="entry name" value="ANTI-SIGMA FACTOR ANTAGONIST TM_1081-RELATED-RELATED"/>
    <property type="match status" value="1"/>
</dbReference>
<accession>A0A0F4JJF1</accession>
<organism evidence="4 5">
    <name type="scientific">Streptomyces katrae</name>
    <dbReference type="NCBI Taxonomy" id="68223"/>
    <lineage>
        <taxon>Bacteria</taxon>
        <taxon>Bacillati</taxon>
        <taxon>Actinomycetota</taxon>
        <taxon>Actinomycetes</taxon>
        <taxon>Kitasatosporales</taxon>
        <taxon>Streptomycetaceae</taxon>
        <taxon>Streptomyces</taxon>
    </lineage>
</organism>
<dbReference type="PROSITE" id="PS50801">
    <property type="entry name" value="STAS"/>
    <property type="match status" value="1"/>
</dbReference>
<evidence type="ECO:0000259" key="3">
    <source>
        <dbReference type="PROSITE" id="PS50801"/>
    </source>
</evidence>
<evidence type="ECO:0000313" key="4">
    <source>
        <dbReference type="EMBL" id="KJY34452.1"/>
    </source>
</evidence>
<comment type="caution">
    <text evidence="4">The sequence shown here is derived from an EMBL/GenBank/DDBJ whole genome shotgun (WGS) entry which is preliminary data.</text>
</comment>
<evidence type="ECO:0000313" key="5">
    <source>
        <dbReference type="Proteomes" id="UP000033551"/>
    </source>
</evidence>
<dbReference type="Proteomes" id="UP000033551">
    <property type="component" value="Unassembled WGS sequence"/>
</dbReference>
<evidence type="ECO:0000256" key="2">
    <source>
        <dbReference type="RuleBase" id="RU003749"/>
    </source>
</evidence>
<dbReference type="AlphaFoldDB" id="A0A0F4JJF1"/>
<dbReference type="Gene3D" id="3.30.750.24">
    <property type="entry name" value="STAS domain"/>
    <property type="match status" value="1"/>
</dbReference>
<keyword evidence="5" id="KW-1185">Reference proteome</keyword>
<dbReference type="InterPro" id="IPR003658">
    <property type="entry name" value="Anti-sigma_ant"/>
</dbReference>
<protein>
    <recommendedName>
        <fullName evidence="2">Anti-sigma factor antagonist</fullName>
    </recommendedName>
</protein>
<evidence type="ECO:0000256" key="1">
    <source>
        <dbReference type="ARBA" id="ARBA00009013"/>
    </source>
</evidence>
<proteinExistence type="inferred from homology"/>
<dbReference type="EMBL" id="JZWV01000287">
    <property type="protein sequence ID" value="KJY34452.1"/>
    <property type="molecule type" value="Genomic_DNA"/>
</dbReference>
<dbReference type="InterPro" id="IPR002645">
    <property type="entry name" value="STAS_dom"/>
</dbReference>
<dbReference type="Pfam" id="PF13466">
    <property type="entry name" value="STAS_2"/>
    <property type="match status" value="1"/>
</dbReference>
<dbReference type="GO" id="GO:0043856">
    <property type="term" value="F:anti-sigma factor antagonist activity"/>
    <property type="evidence" value="ECO:0007669"/>
    <property type="project" value="InterPro"/>
</dbReference>
<dbReference type="SUPFAM" id="SSF52091">
    <property type="entry name" value="SpoIIaa-like"/>
    <property type="match status" value="1"/>
</dbReference>
<reference evidence="4 5" key="1">
    <citation type="submission" date="2015-02" db="EMBL/GenBank/DDBJ databases">
        <authorList>
            <person name="Ju K.-S."/>
            <person name="Doroghazi J.R."/>
            <person name="Metcalf W."/>
        </authorList>
    </citation>
    <scope>NUCLEOTIDE SEQUENCE [LARGE SCALE GENOMIC DNA]</scope>
    <source>
        <strain evidence="4 5">NRRL ISP-5550</strain>
    </source>
</reference>
<feature type="domain" description="STAS" evidence="3">
    <location>
        <begin position="20"/>
        <end position="113"/>
    </location>
</feature>
<dbReference type="CDD" id="cd07043">
    <property type="entry name" value="STAS_anti-anti-sigma_factors"/>
    <property type="match status" value="1"/>
</dbReference>
<gene>
    <name evidence="4" type="ORF">VR44_11820</name>
</gene>
<comment type="similarity">
    <text evidence="1 2">Belongs to the anti-sigma-factor antagonist family.</text>
</comment>